<feature type="transmembrane region" description="Helical" evidence="2">
    <location>
        <begin position="55"/>
        <end position="78"/>
    </location>
</feature>
<dbReference type="EMBL" id="FPAQ01000006">
    <property type="protein sequence ID" value="SFT52422.1"/>
    <property type="molecule type" value="Genomic_DNA"/>
</dbReference>
<evidence type="ECO:0000256" key="1">
    <source>
        <dbReference type="SAM" id="MobiDB-lite"/>
    </source>
</evidence>
<protein>
    <submittedName>
        <fullName evidence="3">Uncharacterized protein</fullName>
    </submittedName>
</protein>
<dbReference type="AlphaFoldDB" id="A0A1I6YPP1"/>
<gene>
    <name evidence="3" type="ORF">SAMN04487956_106105</name>
</gene>
<evidence type="ECO:0000256" key="2">
    <source>
        <dbReference type="SAM" id="Phobius"/>
    </source>
</evidence>
<evidence type="ECO:0000313" key="4">
    <source>
        <dbReference type="Proteomes" id="UP000199594"/>
    </source>
</evidence>
<dbReference type="Proteomes" id="UP000199594">
    <property type="component" value="Unassembled WGS sequence"/>
</dbReference>
<keyword evidence="2" id="KW-0472">Membrane</keyword>
<keyword evidence="2" id="KW-0812">Transmembrane</keyword>
<reference evidence="3 4" key="1">
    <citation type="submission" date="2016-10" db="EMBL/GenBank/DDBJ databases">
        <authorList>
            <person name="de Groot N.N."/>
        </authorList>
    </citation>
    <scope>NUCLEOTIDE SEQUENCE [LARGE SCALE GENOMIC DNA]</scope>
    <source>
        <strain evidence="3 4">CGMCC 1.6493</strain>
    </source>
</reference>
<evidence type="ECO:0000313" key="3">
    <source>
        <dbReference type="EMBL" id="SFT52422.1"/>
    </source>
</evidence>
<feature type="region of interest" description="Disordered" evidence="1">
    <location>
        <begin position="105"/>
        <end position="168"/>
    </location>
</feature>
<proteinExistence type="predicted"/>
<feature type="compositionally biased region" description="Basic and acidic residues" evidence="1">
    <location>
        <begin position="134"/>
        <end position="146"/>
    </location>
</feature>
<dbReference type="RefSeq" id="WP_089847726.1">
    <property type="nucleotide sequence ID" value="NZ_FPAQ01000006.1"/>
</dbReference>
<organism evidence="3 4">
    <name type="scientific">Halomonas saccharevitans</name>
    <dbReference type="NCBI Taxonomy" id="416872"/>
    <lineage>
        <taxon>Bacteria</taxon>
        <taxon>Pseudomonadati</taxon>
        <taxon>Pseudomonadota</taxon>
        <taxon>Gammaproteobacteria</taxon>
        <taxon>Oceanospirillales</taxon>
        <taxon>Halomonadaceae</taxon>
        <taxon>Halomonas</taxon>
    </lineage>
</organism>
<dbReference type="OrthoDB" id="6168300at2"/>
<accession>A0A1I6YPP1</accession>
<feature type="transmembrane region" description="Helical" evidence="2">
    <location>
        <begin position="12"/>
        <end position="35"/>
    </location>
</feature>
<name>A0A1I6YPP1_9GAMM</name>
<sequence>MRQFLFPRRPLARATVLTCHLLLQLGLLAGAALWLAPRTPWLTPSLELASAWPPLALGGGLWLLAAVALRLVAELALLPHHLSAQRPGFAPSAVVTRSFERRPAVHDDAQSWTSGARRAADEEESVLGSPRVVRGAERRAPARVADEPTLDLNHPGEAEPTAANEPRL</sequence>
<keyword evidence="2" id="KW-1133">Transmembrane helix</keyword>